<dbReference type="GO" id="GO:0004466">
    <property type="term" value="F:long-chain fatty acyl-CoA dehydrogenase activity"/>
    <property type="evidence" value="ECO:0007669"/>
    <property type="project" value="UniProtKB-EC"/>
</dbReference>
<evidence type="ECO:0000256" key="20">
    <source>
        <dbReference type="ARBA" id="ARBA00050877"/>
    </source>
</evidence>
<evidence type="ECO:0000256" key="26">
    <source>
        <dbReference type="ARBA" id="ARBA00077336"/>
    </source>
</evidence>
<evidence type="ECO:0000256" key="3">
    <source>
        <dbReference type="ARBA" id="ARBA00009347"/>
    </source>
</evidence>
<dbReference type="Pfam" id="PF12806">
    <property type="entry name" value="Acyl-CoA_dh_C"/>
    <property type="match status" value="1"/>
</dbReference>
<dbReference type="Pfam" id="PF02770">
    <property type="entry name" value="Acyl-CoA_dh_M"/>
    <property type="match status" value="1"/>
</dbReference>
<evidence type="ECO:0000256" key="4">
    <source>
        <dbReference type="ARBA" id="ARBA00011738"/>
    </source>
</evidence>
<evidence type="ECO:0000256" key="23">
    <source>
        <dbReference type="ARBA" id="ARBA00069359"/>
    </source>
</evidence>
<comment type="catalytic activity">
    <reaction evidence="21">
        <text>oxidized [electron-transfer flavoprotein] + hexadecanoyl-CoA + H(+) = (2E)-hexadecenoyl-CoA + reduced [electron-transfer flavoprotein]</text>
        <dbReference type="Rhea" id="RHEA:43448"/>
        <dbReference type="Rhea" id="RHEA-COMP:10685"/>
        <dbReference type="Rhea" id="RHEA-COMP:10686"/>
        <dbReference type="ChEBI" id="CHEBI:15378"/>
        <dbReference type="ChEBI" id="CHEBI:57379"/>
        <dbReference type="ChEBI" id="CHEBI:57692"/>
        <dbReference type="ChEBI" id="CHEBI:58307"/>
        <dbReference type="ChEBI" id="CHEBI:61526"/>
    </reaction>
</comment>
<comment type="catalytic activity">
    <reaction evidence="15">
        <text>a long-chain 2,3-saturated fatty acyl-CoA + oxidized [electron-transfer flavoprotein] + H(+) = a long-chain (2E)-enoyl-CoA + reduced [electron-transfer flavoprotein]</text>
        <dbReference type="Rhea" id="RHEA:17721"/>
        <dbReference type="Rhea" id="RHEA-COMP:10685"/>
        <dbReference type="Rhea" id="RHEA-COMP:10686"/>
        <dbReference type="ChEBI" id="CHEBI:15378"/>
        <dbReference type="ChEBI" id="CHEBI:57692"/>
        <dbReference type="ChEBI" id="CHEBI:58307"/>
        <dbReference type="ChEBI" id="CHEBI:83721"/>
        <dbReference type="ChEBI" id="CHEBI:83727"/>
        <dbReference type="EC" id="1.3.8.8"/>
    </reaction>
</comment>
<evidence type="ECO:0000256" key="17">
    <source>
        <dbReference type="ARBA" id="ARBA00050336"/>
    </source>
</evidence>
<feature type="domain" description="Acetyl-CoA dehydrogenase-like C-terminal" evidence="30">
    <location>
        <begin position="477"/>
        <end position="617"/>
    </location>
</feature>
<evidence type="ECO:0000256" key="14">
    <source>
        <dbReference type="ARBA" id="ARBA00048375"/>
    </source>
</evidence>
<dbReference type="PANTHER" id="PTHR42803:SF1">
    <property type="entry name" value="BROAD-SPECIFICITY LINEAR ACYL-COA DEHYDROGENASE FADE5"/>
    <property type="match status" value="1"/>
</dbReference>
<evidence type="ECO:0000256" key="13">
    <source>
        <dbReference type="ARBA" id="ARBA00047882"/>
    </source>
</evidence>
<comment type="function">
    <text evidence="22">Acyl-CoA dehydrogenase that exhibits broad specificity for linear acyl-CoA substrates, with a preference for long-chain substrates.</text>
</comment>
<comment type="catalytic activity">
    <reaction evidence="19">
        <text>decanoyl-CoA + oxidized [electron-transfer flavoprotein] + H(+) = (2E)-decenoyl-CoA + reduced [electron-transfer flavoprotein]</text>
        <dbReference type="Rhea" id="RHEA:48176"/>
        <dbReference type="Rhea" id="RHEA-COMP:10685"/>
        <dbReference type="Rhea" id="RHEA-COMP:10686"/>
        <dbReference type="ChEBI" id="CHEBI:15378"/>
        <dbReference type="ChEBI" id="CHEBI:57692"/>
        <dbReference type="ChEBI" id="CHEBI:58307"/>
        <dbReference type="ChEBI" id="CHEBI:61406"/>
        <dbReference type="ChEBI" id="CHEBI:61430"/>
    </reaction>
</comment>
<dbReference type="GO" id="GO:0006631">
    <property type="term" value="P:fatty acid metabolic process"/>
    <property type="evidence" value="ECO:0007669"/>
    <property type="project" value="UniProtKB-KW"/>
</dbReference>
<dbReference type="EMBL" id="CP001737">
    <property type="protein sequence ID" value="ACV81561.1"/>
    <property type="molecule type" value="Genomic_DNA"/>
</dbReference>
<comment type="catalytic activity">
    <reaction evidence="17">
        <text>dodecanoyl-CoA + oxidized [electron-transfer flavoprotein] + H(+) = (2E)-dodecenoyl-CoA + reduced [electron-transfer flavoprotein]</text>
        <dbReference type="Rhea" id="RHEA:47296"/>
        <dbReference type="Rhea" id="RHEA-COMP:10685"/>
        <dbReference type="Rhea" id="RHEA-COMP:10686"/>
        <dbReference type="ChEBI" id="CHEBI:15378"/>
        <dbReference type="ChEBI" id="CHEBI:57330"/>
        <dbReference type="ChEBI" id="CHEBI:57375"/>
        <dbReference type="ChEBI" id="CHEBI:57692"/>
        <dbReference type="ChEBI" id="CHEBI:58307"/>
    </reaction>
</comment>
<evidence type="ECO:0000259" key="30">
    <source>
        <dbReference type="Pfam" id="PF12806"/>
    </source>
</evidence>
<accession>C8XD71</accession>
<evidence type="ECO:0000256" key="12">
    <source>
        <dbReference type="ARBA" id="ARBA00023098"/>
    </source>
</evidence>
<evidence type="ECO:0000256" key="27">
    <source>
        <dbReference type="RuleBase" id="RU362125"/>
    </source>
</evidence>
<comment type="subunit">
    <text evidence="4">Homodimer.</text>
</comment>
<evidence type="ECO:0000256" key="10">
    <source>
        <dbReference type="ARBA" id="ARBA00022832"/>
    </source>
</evidence>
<evidence type="ECO:0000256" key="15">
    <source>
        <dbReference type="ARBA" id="ARBA00049247"/>
    </source>
</evidence>
<evidence type="ECO:0000256" key="7">
    <source>
        <dbReference type="ARBA" id="ARBA00012046"/>
    </source>
</evidence>
<comment type="cofactor">
    <cofactor evidence="1 27">
        <name>FAD</name>
        <dbReference type="ChEBI" id="CHEBI:57692"/>
    </cofactor>
</comment>
<dbReference type="SUPFAM" id="SSF56645">
    <property type="entry name" value="Acyl-CoA dehydrogenase NM domain-like"/>
    <property type="match status" value="1"/>
</dbReference>
<dbReference type="EC" id="1.3.8.1" evidence="7"/>
<keyword evidence="9 27" id="KW-0274">FAD</keyword>
<dbReference type="Gene3D" id="1.20.140.10">
    <property type="entry name" value="Butyryl-CoA Dehydrogenase, subunit A, domain 3"/>
    <property type="match status" value="1"/>
</dbReference>
<evidence type="ECO:0000256" key="8">
    <source>
        <dbReference type="ARBA" id="ARBA00022630"/>
    </source>
</evidence>
<proteinExistence type="inferred from homology"/>
<name>C8XD71_NAKMY</name>
<evidence type="ECO:0000256" key="11">
    <source>
        <dbReference type="ARBA" id="ARBA00023002"/>
    </source>
</evidence>
<dbReference type="GO" id="GO:0070991">
    <property type="term" value="F:medium-chain fatty acyl-CoA dehydrogenase activity"/>
    <property type="evidence" value="ECO:0007669"/>
    <property type="project" value="UniProtKB-EC"/>
</dbReference>
<dbReference type="Pfam" id="PF00441">
    <property type="entry name" value="Acyl-CoA_dh_1"/>
    <property type="match status" value="1"/>
</dbReference>
<evidence type="ECO:0000256" key="2">
    <source>
        <dbReference type="ARBA" id="ARBA00004872"/>
    </source>
</evidence>
<dbReference type="Gene3D" id="2.40.110.20">
    <property type="match status" value="1"/>
</dbReference>
<comment type="pathway">
    <text evidence="2">Lipid metabolism; fatty acid metabolism.</text>
</comment>
<dbReference type="OrthoDB" id="142556at2"/>
<dbReference type="AlphaFoldDB" id="C8XD71"/>
<dbReference type="InParanoid" id="C8XD71"/>
<dbReference type="InterPro" id="IPR036250">
    <property type="entry name" value="AcylCo_DH-like_C"/>
</dbReference>
<evidence type="ECO:0000259" key="29">
    <source>
        <dbReference type="Pfam" id="PF02770"/>
    </source>
</evidence>
<keyword evidence="8 27" id="KW-0285">Flavoprotein</keyword>
<evidence type="ECO:0000256" key="1">
    <source>
        <dbReference type="ARBA" id="ARBA00001974"/>
    </source>
</evidence>
<dbReference type="InterPro" id="IPR009075">
    <property type="entry name" value="AcylCo_DH/oxidase_C"/>
</dbReference>
<dbReference type="Proteomes" id="UP000002218">
    <property type="component" value="Chromosome"/>
</dbReference>
<evidence type="ECO:0000256" key="16">
    <source>
        <dbReference type="ARBA" id="ARBA00050315"/>
    </source>
</evidence>
<evidence type="ECO:0000256" key="5">
    <source>
        <dbReference type="ARBA" id="ARBA00012033"/>
    </source>
</evidence>
<evidence type="ECO:0000259" key="28">
    <source>
        <dbReference type="Pfam" id="PF00441"/>
    </source>
</evidence>
<sequence>MSHYRSNVRDLEFNLFEVLGAGERMGKGPFAEMDADTARNVLHEFEQVASGPVAASFVDADRHPPVYDPATFSVTLPESFKKSYRAIVDGQWDRLELPTELGGFGASPSLRWAAAELILGANPALFMYSGGPNFGAVVHRNGTPEQQQMARTMIDKQWGSTMVLTEPDAGSDVGAGRTKAVQQPDGTWHLEGVKRFITSAEQDLTENIVHLVLARPEGPGIESRPGTKGLSLFIVPKFLFDPATGELGERNGVFVTGVEHKMGLKVSTTCELSFGLNGSPAVGYLLGERHDGIAQMFQVIEYARMMVGTKAIATLSTGYLNALDYAKTRVQSADLTRAADKTAPRVTIIHHPDVRRILMRQKAYAEGLRAVYLYTASWQDRIAGGELGGGELAMAKHVNDLLLPIVKGVGSERAYENLALSLQVFGGSGYTQDYPIEQYIRDAKIDTLYEGTTAIQAQDFFFRKIVKDGGAALGVIATEIATFVKTSMPETRDGRFKEELALLGTALADVQAMVGALVGYAMAAVQDPPSVYKVGEHAVALLMSVGDLLIGYLLLRQALVAQAALDDLPSDRAAAKDKNFYAGKLAVARWFARNMLPELTARRAIVESADLSLMQVDEAAF</sequence>
<dbReference type="PANTHER" id="PTHR42803">
    <property type="entry name" value="ACYL-COA DEHYDROGENASE"/>
    <property type="match status" value="1"/>
</dbReference>
<dbReference type="EC" id="1.3.8.7" evidence="5"/>
<comment type="catalytic activity">
    <reaction evidence="16">
        <text>a short-chain 2,3-saturated fatty acyl-CoA + oxidized [electron-transfer flavoprotein] + H(+) = a short-chain (2E)-enoyl-CoA + reduced [electron-transfer flavoprotein]</text>
        <dbReference type="Rhea" id="RHEA:47196"/>
        <dbReference type="Rhea" id="RHEA-COMP:10685"/>
        <dbReference type="Rhea" id="RHEA-COMP:10686"/>
        <dbReference type="ChEBI" id="CHEBI:15378"/>
        <dbReference type="ChEBI" id="CHEBI:57692"/>
        <dbReference type="ChEBI" id="CHEBI:58307"/>
        <dbReference type="ChEBI" id="CHEBI:87487"/>
        <dbReference type="ChEBI" id="CHEBI:87488"/>
        <dbReference type="EC" id="1.3.8.1"/>
    </reaction>
</comment>
<reference evidence="31 32" key="2">
    <citation type="journal article" date="2010" name="Stand. Genomic Sci.">
        <title>Complete genome sequence of Nakamurella multipartita type strain (Y-104).</title>
        <authorList>
            <person name="Tice H."/>
            <person name="Mayilraj S."/>
            <person name="Sims D."/>
            <person name="Lapidus A."/>
            <person name="Nolan M."/>
            <person name="Lucas S."/>
            <person name="Glavina Del Rio T."/>
            <person name="Copeland A."/>
            <person name="Cheng J.F."/>
            <person name="Meincke L."/>
            <person name="Bruce D."/>
            <person name="Goodwin L."/>
            <person name="Pitluck S."/>
            <person name="Ivanova N."/>
            <person name="Mavromatis K."/>
            <person name="Ovchinnikova G."/>
            <person name="Pati A."/>
            <person name="Chen A."/>
            <person name="Palaniappan K."/>
            <person name="Land M."/>
            <person name="Hauser L."/>
            <person name="Chang Y.J."/>
            <person name="Jeffries C.D."/>
            <person name="Detter J.C."/>
            <person name="Brettin T."/>
            <person name="Rohde M."/>
            <person name="Goker M."/>
            <person name="Bristow J."/>
            <person name="Eisen J.A."/>
            <person name="Markowitz V."/>
            <person name="Hugenholtz P."/>
            <person name="Kyrpides N.C."/>
            <person name="Klenk H.P."/>
            <person name="Chen F."/>
        </authorList>
    </citation>
    <scope>NUCLEOTIDE SEQUENCE [LARGE SCALE GENOMIC DNA]</scope>
    <source>
        <strain evidence="32">ATCC 700099 / DSM 44233 / CIP 104796 / JCM 9543 / NBRC 105858 / Y-104</strain>
    </source>
</reference>
<protein>
    <recommendedName>
        <fullName evidence="23">Broad-specificity linear acyl-CoA dehydrogenase FadE5</fullName>
        <ecNumber evidence="7">1.3.8.1</ecNumber>
        <ecNumber evidence="5">1.3.8.7</ecNumber>
        <ecNumber evidence="6">1.3.8.8</ecNumber>
    </recommendedName>
    <alternativeName>
        <fullName evidence="25">Long-chain-acyl-CoA dehydrogenase</fullName>
    </alternativeName>
    <alternativeName>
        <fullName evidence="26">Medium-chain-acyl-CoA dehydrogenase</fullName>
    </alternativeName>
    <alternativeName>
        <fullName evidence="24">Short-chain-acyl-CoA dehydrogenase</fullName>
    </alternativeName>
</protein>
<organism evidence="31 32">
    <name type="scientific">Nakamurella multipartita (strain ATCC 700099 / DSM 44233 / CIP 104796 / JCM 9543 / NBRC 105858 / Y-104)</name>
    <name type="common">Microsphaera multipartita</name>
    <dbReference type="NCBI Taxonomy" id="479431"/>
    <lineage>
        <taxon>Bacteria</taxon>
        <taxon>Bacillati</taxon>
        <taxon>Actinomycetota</taxon>
        <taxon>Actinomycetes</taxon>
        <taxon>Nakamurellales</taxon>
        <taxon>Nakamurellaceae</taxon>
        <taxon>Nakamurella</taxon>
    </lineage>
</organism>
<dbReference type="KEGG" id="nml:Namu_5295"/>
<gene>
    <name evidence="31" type="ordered locus">Namu_5295</name>
</gene>
<comment type="catalytic activity">
    <reaction evidence="14">
        <text>hexanoyl-CoA + oxidized [electron-transfer flavoprotein] + H(+) = (2E)-hexenoyl-CoA + reduced [electron-transfer flavoprotein]</text>
        <dbReference type="Rhea" id="RHEA:43464"/>
        <dbReference type="Rhea" id="RHEA-COMP:10685"/>
        <dbReference type="Rhea" id="RHEA-COMP:10686"/>
        <dbReference type="ChEBI" id="CHEBI:15378"/>
        <dbReference type="ChEBI" id="CHEBI:57692"/>
        <dbReference type="ChEBI" id="CHEBI:58307"/>
        <dbReference type="ChEBI" id="CHEBI:62077"/>
        <dbReference type="ChEBI" id="CHEBI:62620"/>
    </reaction>
</comment>
<dbReference type="HOGENOM" id="CLU_018204_12_1_11"/>
<dbReference type="FunFam" id="2.40.110.20:FF:000001">
    <property type="entry name" value="Acyl-CoA dehydrogenase AidB"/>
    <property type="match status" value="1"/>
</dbReference>
<evidence type="ECO:0000256" key="9">
    <source>
        <dbReference type="ARBA" id="ARBA00022827"/>
    </source>
</evidence>
<evidence type="ECO:0000256" key="19">
    <source>
        <dbReference type="ARBA" id="ARBA00050703"/>
    </source>
</evidence>
<keyword evidence="12" id="KW-0443">Lipid metabolism</keyword>
<evidence type="ECO:0000313" key="31">
    <source>
        <dbReference type="EMBL" id="ACV81561.1"/>
    </source>
</evidence>
<evidence type="ECO:0000256" key="25">
    <source>
        <dbReference type="ARBA" id="ARBA00077090"/>
    </source>
</evidence>
<reference evidence="32" key="1">
    <citation type="submission" date="2009-09" db="EMBL/GenBank/DDBJ databases">
        <title>The complete genome of Nakamurella multipartita DSM 44233.</title>
        <authorList>
            <consortium name="US DOE Joint Genome Institute (JGI-PGF)"/>
            <person name="Lucas S."/>
            <person name="Copeland A."/>
            <person name="Lapidus A."/>
            <person name="Glavina del Rio T."/>
            <person name="Dalin E."/>
            <person name="Tice H."/>
            <person name="Bruce D."/>
            <person name="Goodwin L."/>
            <person name="Pitluck S."/>
            <person name="Kyrpides N."/>
            <person name="Mavromatis K."/>
            <person name="Ivanova N."/>
            <person name="Ovchinnikova G."/>
            <person name="Sims D."/>
            <person name="Meincke L."/>
            <person name="Brettin T."/>
            <person name="Detter J.C."/>
            <person name="Han C."/>
            <person name="Larimer F."/>
            <person name="Land M."/>
            <person name="Hauser L."/>
            <person name="Markowitz V."/>
            <person name="Cheng J.-F."/>
            <person name="Hugenholtz P."/>
            <person name="Woyke T."/>
            <person name="Wu D."/>
            <person name="Klenk H.-P."/>
            <person name="Eisen J.A."/>
        </authorList>
    </citation>
    <scope>NUCLEOTIDE SEQUENCE [LARGE SCALE GENOMIC DNA]</scope>
    <source>
        <strain evidence="32">ATCC 700099 / DSM 44233 / CIP 104796 / JCM 9543 / NBRC 105858 / Y-104</strain>
    </source>
</reference>
<dbReference type="InterPro" id="IPR025878">
    <property type="entry name" value="Acyl-CoA_dh-like_C_dom"/>
</dbReference>
<evidence type="ECO:0000256" key="24">
    <source>
        <dbReference type="ARBA" id="ARBA00075470"/>
    </source>
</evidence>
<dbReference type="InterPro" id="IPR052166">
    <property type="entry name" value="Diverse_Acyl-CoA_DH"/>
</dbReference>
<dbReference type="FunFam" id="1.20.140.10:FF:000016">
    <property type="entry name" value="Acyl-CoA dehydrogenase FadE5"/>
    <property type="match status" value="1"/>
</dbReference>
<evidence type="ECO:0000256" key="22">
    <source>
        <dbReference type="ARBA" id="ARBA00054301"/>
    </source>
</evidence>
<comment type="catalytic activity">
    <reaction evidence="20">
        <text>octadecanoyl-CoA + oxidized [electron-transfer flavoprotein] + H(+) = (2E)-octadecenoyl-CoA + reduced [electron-transfer flavoprotein]</text>
        <dbReference type="Rhea" id="RHEA:47240"/>
        <dbReference type="Rhea" id="RHEA-COMP:10685"/>
        <dbReference type="Rhea" id="RHEA-COMP:10686"/>
        <dbReference type="ChEBI" id="CHEBI:15378"/>
        <dbReference type="ChEBI" id="CHEBI:57394"/>
        <dbReference type="ChEBI" id="CHEBI:57692"/>
        <dbReference type="ChEBI" id="CHEBI:58307"/>
        <dbReference type="ChEBI" id="CHEBI:71412"/>
    </reaction>
</comment>
<dbReference type="InterPro" id="IPR006091">
    <property type="entry name" value="Acyl-CoA_Oxase/DH_mid-dom"/>
</dbReference>
<keyword evidence="11 27" id="KW-0560">Oxidoreductase</keyword>
<dbReference type="STRING" id="479431.Namu_5295"/>
<evidence type="ECO:0000256" key="21">
    <source>
        <dbReference type="ARBA" id="ARBA00052387"/>
    </source>
</evidence>
<dbReference type="GO" id="GO:0005886">
    <property type="term" value="C:plasma membrane"/>
    <property type="evidence" value="ECO:0007669"/>
    <property type="project" value="TreeGrafter"/>
</dbReference>
<dbReference type="RefSeq" id="WP_015750365.1">
    <property type="nucleotide sequence ID" value="NC_013235.1"/>
</dbReference>
<evidence type="ECO:0000256" key="18">
    <source>
        <dbReference type="ARBA" id="ARBA00050695"/>
    </source>
</evidence>
<evidence type="ECO:0000256" key="6">
    <source>
        <dbReference type="ARBA" id="ARBA00012040"/>
    </source>
</evidence>
<keyword evidence="10" id="KW-0276">Fatty acid metabolism</keyword>
<keyword evidence="32" id="KW-1185">Reference proteome</keyword>
<comment type="similarity">
    <text evidence="3 27">Belongs to the acyl-CoA dehydrogenase family.</text>
</comment>
<evidence type="ECO:0000313" key="32">
    <source>
        <dbReference type="Proteomes" id="UP000002218"/>
    </source>
</evidence>
<feature type="domain" description="Acyl-CoA oxidase/dehydrogenase middle" evidence="29">
    <location>
        <begin position="162"/>
        <end position="274"/>
    </location>
</feature>
<comment type="catalytic activity">
    <reaction evidence="13">
        <text>a medium-chain 2,3-saturated fatty acyl-CoA + oxidized [electron-transfer flavoprotein] + H(+) = a medium-chain (2E)-enoyl-CoA + reduced [electron-transfer flavoprotein]</text>
        <dbReference type="Rhea" id="RHEA:14477"/>
        <dbReference type="Rhea" id="RHEA-COMP:10685"/>
        <dbReference type="Rhea" id="RHEA-COMP:10686"/>
        <dbReference type="ChEBI" id="CHEBI:15378"/>
        <dbReference type="ChEBI" id="CHEBI:57692"/>
        <dbReference type="ChEBI" id="CHEBI:58307"/>
        <dbReference type="ChEBI" id="CHEBI:83723"/>
        <dbReference type="ChEBI" id="CHEBI:83726"/>
        <dbReference type="EC" id="1.3.8.7"/>
    </reaction>
</comment>
<dbReference type="eggNOG" id="COG1960">
    <property type="taxonomic scope" value="Bacteria"/>
</dbReference>
<dbReference type="GO" id="GO:0016937">
    <property type="term" value="F:short-chain fatty acyl-CoA dehydrogenase activity"/>
    <property type="evidence" value="ECO:0007669"/>
    <property type="project" value="UniProtKB-EC"/>
</dbReference>
<dbReference type="SUPFAM" id="SSF47203">
    <property type="entry name" value="Acyl-CoA dehydrogenase C-terminal domain-like"/>
    <property type="match status" value="1"/>
</dbReference>
<feature type="domain" description="Acyl-CoA dehydrogenase/oxidase C-terminal" evidence="28">
    <location>
        <begin position="291"/>
        <end position="457"/>
    </location>
</feature>
<comment type="catalytic activity">
    <reaction evidence="18">
        <text>butanoyl-CoA + oxidized [electron-transfer flavoprotein] + H(+) = (2E)-butenoyl-CoA + reduced [electron-transfer flavoprotein]</text>
        <dbReference type="Rhea" id="RHEA:24004"/>
        <dbReference type="Rhea" id="RHEA-COMP:10685"/>
        <dbReference type="Rhea" id="RHEA-COMP:10686"/>
        <dbReference type="ChEBI" id="CHEBI:15378"/>
        <dbReference type="ChEBI" id="CHEBI:57332"/>
        <dbReference type="ChEBI" id="CHEBI:57371"/>
        <dbReference type="ChEBI" id="CHEBI:57692"/>
        <dbReference type="ChEBI" id="CHEBI:58307"/>
    </reaction>
</comment>
<dbReference type="InterPro" id="IPR009100">
    <property type="entry name" value="AcylCoA_DH/oxidase_NM_dom_sf"/>
</dbReference>
<dbReference type="EC" id="1.3.8.8" evidence="6"/>